<keyword evidence="2" id="KW-1133">Transmembrane helix</keyword>
<feature type="transmembrane region" description="Helical" evidence="2">
    <location>
        <begin position="24"/>
        <end position="55"/>
    </location>
</feature>
<dbReference type="EMBL" id="JBHSCX010000015">
    <property type="protein sequence ID" value="MFC4363112.1"/>
    <property type="molecule type" value="Genomic_DNA"/>
</dbReference>
<evidence type="ECO:0000313" key="3">
    <source>
        <dbReference type="EMBL" id="MFC4363112.1"/>
    </source>
</evidence>
<dbReference type="InterPro" id="IPR025498">
    <property type="entry name" value="DUF4389"/>
</dbReference>
<dbReference type="Pfam" id="PF14333">
    <property type="entry name" value="DUF4389"/>
    <property type="match status" value="1"/>
</dbReference>
<keyword evidence="2" id="KW-0472">Membrane</keyword>
<organism evidence="3 4">
    <name type="scientific">Simiduia curdlanivorans</name>
    <dbReference type="NCBI Taxonomy" id="1492769"/>
    <lineage>
        <taxon>Bacteria</taxon>
        <taxon>Pseudomonadati</taxon>
        <taxon>Pseudomonadota</taxon>
        <taxon>Gammaproteobacteria</taxon>
        <taxon>Cellvibrionales</taxon>
        <taxon>Cellvibrionaceae</taxon>
        <taxon>Simiduia</taxon>
    </lineage>
</organism>
<evidence type="ECO:0000256" key="1">
    <source>
        <dbReference type="SAM" id="MobiDB-lite"/>
    </source>
</evidence>
<feature type="region of interest" description="Disordered" evidence="1">
    <location>
        <begin position="90"/>
        <end position="153"/>
    </location>
</feature>
<proteinExistence type="predicted"/>
<protein>
    <submittedName>
        <fullName evidence="3">DUF4389 domain-containing protein</fullName>
    </submittedName>
</protein>
<sequence length="153" mass="17200">MNQSTISQEQVIENLSNKRNWVRLVYMLIYGLALHIAGIIMWLLCTVQFVITMIFGQDNENLRKMAASISDYIHEALAFVSYNSEEKPFPFAKDDSKNTGEGANKDEPQETPAHEAQENNTAKVKDEPVTIDVEAQAVEDGPTDLPDEPKSEK</sequence>
<dbReference type="RefSeq" id="WP_290265098.1">
    <property type="nucleotide sequence ID" value="NZ_JAUFQG010000006.1"/>
</dbReference>
<gene>
    <name evidence="3" type="ORF">ACFOX3_12415</name>
</gene>
<evidence type="ECO:0000256" key="2">
    <source>
        <dbReference type="SAM" id="Phobius"/>
    </source>
</evidence>
<reference evidence="4" key="1">
    <citation type="journal article" date="2019" name="Int. J. Syst. Evol. Microbiol.">
        <title>The Global Catalogue of Microorganisms (GCM) 10K type strain sequencing project: providing services to taxonomists for standard genome sequencing and annotation.</title>
        <authorList>
            <consortium name="The Broad Institute Genomics Platform"/>
            <consortium name="The Broad Institute Genome Sequencing Center for Infectious Disease"/>
            <person name="Wu L."/>
            <person name="Ma J."/>
        </authorList>
    </citation>
    <scope>NUCLEOTIDE SEQUENCE [LARGE SCALE GENOMIC DNA]</scope>
    <source>
        <strain evidence="4">CECT 8570</strain>
    </source>
</reference>
<keyword evidence="2" id="KW-0812">Transmembrane</keyword>
<accession>A0ABV8V5I2</accession>
<name>A0ABV8V5I2_9GAMM</name>
<evidence type="ECO:0000313" key="4">
    <source>
        <dbReference type="Proteomes" id="UP001595840"/>
    </source>
</evidence>
<feature type="compositionally biased region" description="Basic and acidic residues" evidence="1">
    <location>
        <begin position="90"/>
        <end position="128"/>
    </location>
</feature>
<comment type="caution">
    <text evidence="3">The sequence shown here is derived from an EMBL/GenBank/DDBJ whole genome shotgun (WGS) entry which is preliminary data.</text>
</comment>
<dbReference type="Proteomes" id="UP001595840">
    <property type="component" value="Unassembled WGS sequence"/>
</dbReference>
<keyword evidence="4" id="KW-1185">Reference proteome</keyword>